<evidence type="ECO:0000313" key="4">
    <source>
        <dbReference type="Proteomes" id="UP000023152"/>
    </source>
</evidence>
<feature type="region of interest" description="Disordered" evidence="1">
    <location>
        <begin position="246"/>
        <end position="270"/>
    </location>
</feature>
<keyword evidence="2" id="KW-0472">Membrane</keyword>
<dbReference type="EMBL" id="ASPP01019435">
    <property type="protein sequence ID" value="ETO15133.1"/>
    <property type="molecule type" value="Genomic_DNA"/>
</dbReference>
<feature type="non-terminal residue" evidence="3">
    <location>
        <position position="338"/>
    </location>
</feature>
<evidence type="ECO:0000256" key="1">
    <source>
        <dbReference type="SAM" id="MobiDB-lite"/>
    </source>
</evidence>
<evidence type="ECO:0000256" key="2">
    <source>
        <dbReference type="SAM" id="Phobius"/>
    </source>
</evidence>
<feature type="transmembrane region" description="Helical" evidence="2">
    <location>
        <begin position="217"/>
        <end position="235"/>
    </location>
</feature>
<accession>X6MM90</accession>
<feature type="transmembrane region" description="Helical" evidence="2">
    <location>
        <begin position="109"/>
        <end position="130"/>
    </location>
</feature>
<organism evidence="3 4">
    <name type="scientific">Reticulomyxa filosa</name>
    <dbReference type="NCBI Taxonomy" id="46433"/>
    <lineage>
        <taxon>Eukaryota</taxon>
        <taxon>Sar</taxon>
        <taxon>Rhizaria</taxon>
        <taxon>Retaria</taxon>
        <taxon>Foraminifera</taxon>
        <taxon>Monothalamids</taxon>
        <taxon>Reticulomyxidae</taxon>
        <taxon>Reticulomyxa</taxon>
    </lineage>
</organism>
<dbReference type="Proteomes" id="UP000023152">
    <property type="component" value="Unassembled WGS sequence"/>
</dbReference>
<keyword evidence="2" id="KW-0812">Transmembrane</keyword>
<protein>
    <submittedName>
        <fullName evidence="3">Uncharacterized protein</fullName>
    </submittedName>
</protein>
<feature type="transmembrane region" description="Helical" evidence="2">
    <location>
        <begin position="183"/>
        <end position="205"/>
    </location>
</feature>
<sequence>MLLGIDVFGMSYYWLYVAILPMGIFRHVQTTVRSVLASDSKNGNENTNANANASVNEDENVNVNLKKNVKESRNKDNGNRMLNKMAKWSLACYVGRMIGPLLTSSTSNIVSLSCLMCLTLYVLGLGVVTVHTNAIENTNTNTNPKTKSKTNVRKKDASVWQWDTMSWIRPTLQKSAELGLQKWLIYHSICYFALQLFRSSFPLIIQHKFGQFNLTSFGYLFSYRAWIGLVITWYLSTYRQRIKNNNSNSNAPTATSSSSPSSSPLSSSIGQDTQIRHPQLEKNNVNYQLLLRANLLLGVSMLGFALSYKLSQLVIVVFLQECAEAIFRTSFYALFAQQ</sequence>
<dbReference type="AlphaFoldDB" id="X6MM90"/>
<gene>
    <name evidence="3" type="ORF">RFI_22231</name>
</gene>
<name>X6MM90_RETFI</name>
<feature type="transmembrane region" description="Helical" evidence="2">
    <location>
        <begin position="12"/>
        <end position="28"/>
    </location>
</feature>
<feature type="transmembrane region" description="Helical" evidence="2">
    <location>
        <begin position="289"/>
        <end position="308"/>
    </location>
</feature>
<keyword evidence="4" id="KW-1185">Reference proteome</keyword>
<keyword evidence="2" id="KW-1133">Transmembrane helix</keyword>
<comment type="caution">
    <text evidence="3">The sequence shown here is derived from an EMBL/GenBank/DDBJ whole genome shotgun (WGS) entry which is preliminary data.</text>
</comment>
<proteinExistence type="predicted"/>
<reference evidence="3 4" key="1">
    <citation type="journal article" date="2013" name="Curr. Biol.">
        <title>The Genome of the Foraminiferan Reticulomyxa filosa.</title>
        <authorList>
            <person name="Glockner G."/>
            <person name="Hulsmann N."/>
            <person name="Schleicher M."/>
            <person name="Noegel A.A."/>
            <person name="Eichinger L."/>
            <person name="Gallinger C."/>
            <person name="Pawlowski J."/>
            <person name="Sierra R."/>
            <person name="Euteneuer U."/>
            <person name="Pillet L."/>
            <person name="Moustafa A."/>
            <person name="Platzer M."/>
            <person name="Groth M."/>
            <person name="Szafranski K."/>
            <person name="Schliwa M."/>
        </authorList>
    </citation>
    <scope>NUCLEOTIDE SEQUENCE [LARGE SCALE GENOMIC DNA]</scope>
</reference>
<feature type="compositionally biased region" description="Low complexity" evidence="1">
    <location>
        <begin position="246"/>
        <end position="268"/>
    </location>
</feature>
<evidence type="ECO:0000313" key="3">
    <source>
        <dbReference type="EMBL" id="ETO15133.1"/>
    </source>
</evidence>